<dbReference type="AlphaFoldDB" id="A0A9D0ZYI3"/>
<feature type="domain" description="Phospholipase C/D" evidence="1">
    <location>
        <begin position="7"/>
        <end position="131"/>
    </location>
</feature>
<evidence type="ECO:0000259" key="1">
    <source>
        <dbReference type="Pfam" id="PF00882"/>
    </source>
</evidence>
<protein>
    <submittedName>
        <fullName evidence="2">Zinc dependent phospholipase C family protein</fullName>
    </submittedName>
</protein>
<dbReference type="EMBL" id="DVFT01000225">
    <property type="protein sequence ID" value="HIQ97917.1"/>
    <property type="molecule type" value="Genomic_DNA"/>
</dbReference>
<dbReference type="Proteomes" id="UP000886886">
    <property type="component" value="Unassembled WGS sequence"/>
</dbReference>
<organism evidence="2 3">
    <name type="scientific">Candidatus Limivivens merdigallinarum</name>
    <dbReference type="NCBI Taxonomy" id="2840859"/>
    <lineage>
        <taxon>Bacteria</taxon>
        <taxon>Bacillati</taxon>
        <taxon>Bacillota</taxon>
        <taxon>Clostridia</taxon>
        <taxon>Lachnospirales</taxon>
        <taxon>Lachnospiraceae</taxon>
        <taxon>Lachnospiraceae incertae sedis</taxon>
        <taxon>Candidatus Limivivens</taxon>
    </lineage>
</organism>
<name>A0A9D0ZYI3_9FIRM</name>
<reference evidence="2" key="2">
    <citation type="journal article" date="2021" name="PeerJ">
        <title>Extensive microbial diversity within the chicken gut microbiome revealed by metagenomics and culture.</title>
        <authorList>
            <person name="Gilroy R."/>
            <person name="Ravi A."/>
            <person name="Getino M."/>
            <person name="Pursley I."/>
            <person name="Horton D.L."/>
            <person name="Alikhan N.F."/>
            <person name="Baker D."/>
            <person name="Gharbi K."/>
            <person name="Hall N."/>
            <person name="Watson M."/>
            <person name="Adriaenssens E.M."/>
            <person name="Foster-Nyarko E."/>
            <person name="Jarju S."/>
            <person name="Secka A."/>
            <person name="Antonio M."/>
            <person name="Oren A."/>
            <person name="Chaudhuri R.R."/>
            <person name="La Ragione R."/>
            <person name="Hildebrand F."/>
            <person name="Pallen M.J."/>
        </authorList>
    </citation>
    <scope>NUCLEOTIDE SEQUENCE</scope>
    <source>
        <strain evidence="2">ChiSjej3B21-11622</strain>
    </source>
</reference>
<gene>
    <name evidence="2" type="ORF">IAB26_15310</name>
</gene>
<reference evidence="2" key="1">
    <citation type="submission" date="2020-10" db="EMBL/GenBank/DDBJ databases">
        <authorList>
            <person name="Gilroy R."/>
        </authorList>
    </citation>
    <scope>NUCLEOTIDE SEQUENCE</scope>
    <source>
        <strain evidence="2">ChiSjej3B21-11622</strain>
    </source>
</reference>
<comment type="caution">
    <text evidence="2">The sequence shown here is derived from an EMBL/GenBank/DDBJ whole genome shotgun (WGS) entry which is preliminary data.</text>
</comment>
<dbReference type="InterPro" id="IPR029002">
    <property type="entry name" value="PLPC/GPLD1"/>
</dbReference>
<evidence type="ECO:0000313" key="3">
    <source>
        <dbReference type="Proteomes" id="UP000886886"/>
    </source>
</evidence>
<evidence type="ECO:0000313" key="2">
    <source>
        <dbReference type="EMBL" id="HIQ97917.1"/>
    </source>
</evidence>
<proteinExistence type="predicted"/>
<sequence>MPAIFAHELFGRKAAKHFPEALQSIVQTYPKPFRIGLQGPDLFFFYKPYKGNDVIRYGNRLHNLPARAFFQHGIAVVHEKGRESQEYAYLLGFLCHFVLDSFCHPYVAQAMADTGIAHLEIEEELEKALIRQSGRDPFTFRLDRLVPTDEATARSIVPFYETDLPTVRTSLRWLRLVKRLFYAPRLPKETFLKAVMKAVGKYDSMGGLVLHHQDNPKCSESTDKLLSLFRHAIPEAVRLAENLDGCILDGGVLDPRFDRTFE</sequence>
<accession>A0A9D0ZYI3</accession>
<dbReference type="Pfam" id="PF00882">
    <property type="entry name" value="Zn_dep_PLPC"/>
    <property type="match status" value="1"/>
</dbReference>